<dbReference type="Gene3D" id="6.10.250.1120">
    <property type="match status" value="1"/>
</dbReference>
<dbReference type="RefSeq" id="WP_138188116.1">
    <property type="nucleotide sequence ID" value="NZ_LS992241.1"/>
</dbReference>
<sequence>MIRAVLFDFDGTLADTLPLTLHVFQDIFKRYDNRMVSKEQIIAMFGPTEEGILTANMKYRGLLPSAIEEYFELYRNWHPSLVHASPAIIQMLQHLKGHGISIGIITGKGRRAYEISSEALGLTKYVDIAITGDEVTQPKPDPEGIHAALDALHIRADEAIWIGDSNADIQAGQTANVHTIGAKWFDTVQSATFETAPHDIYSKPAELIELIEQSIENPALDWRQLHWAKRIQALAQIGLTYTENAYDRERYEELRNISVDMIANCAEADKEQIRLSFASDTGYATPKVDVRGVIFRDGELLLVKEKADGAWSLPGGWADIGFSPSEVVVKEIQEESGFQARAIRLLAVLDKRFHQHPPEPFHVYKLFILCDIIGGEAASGTETSEVGFFSEHALPTLSAERNTEAQLRLMFQLYRHPDQSVILD</sequence>
<dbReference type="CDD" id="cd04672">
    <property type="entry name" value="NUDIX_CDP-Chase_like"/>
    <property type="match status" value="1"/>
</dbReference>
<reference evidence="3" key="1">
    <citation type="submission" date="2018-08" db="EMBL/GenBank/DDBJ databases">
        <authorList>
            <person name="Chevrot R."/>
        </authorList>
    </citation>
    <scope>NUCLEOTIDE SEQUENCE [LARGE SCALE GENOMIC DNA]</scope>
</reference>
<dbReference type="AlphaFoldDB" id="A0A383RHN9"/>
<dbReference type="NCBIfam" id="TIGR01549">
    <property type="entry name" value="HAD-SF-IA-v1"/>
    <property type="match status" value="1"/>
</dbReference>
<dbReference type="InterPro" id="IPR023198">
    <property type="entry name" value="PGP-like_dom2"/>
</dbReference>
<dbReference type="GO" id="GO:0006281">
    <property type="term" value="P:DNA repair"/>
    <property type="evidence" value="ECO:0007669"/>
    <property type="project" value="TreeGrafter"/>
</dbReference>
<dbReference type="GO" id="GO:0005829">
    <property type="term" value="C:cytosol"/>
    <property type="evidence" value="ECO:0007669"/>
    <property type="project" value="TreeGrafter"/>
</dbReference>
<evidence type="ECO:0000259" key="1">
    <source>
        <dbReference type="PROSITE" id="PS51462"/>
    </source>
</evidence>
<protein>
    <submittedName>
        <fullName evidence="2">Haloacid dehalogenase superfamily, subfamily IA, variant 3 with third motif having DD or ED/haloacid dehalogenase superfamily, subfamily IA, variant 1 with third motif having Dx(3-4)D or Dx(3-4)E</fullName>
    </submittedName>
</protein>
<dbReference type="SUPFAM" id="SSF56784">
    <property type="entry name" value="HAD-like"/>
    <property type="match status" value="1"/>
</dbReference>
<dbReference type="Proteomes" id="UP000304148">
    <property type="component" value="Chromosome"/>
</dbReference>
<dbReference type="Gene3D" id="1.10.150.240">
    <property type="entry name" value="Putative phosphatase, domain 2"/>
    <property type="match status" value="1"/>
</dbReference>
<dbReference type="NCBIfam" id="TIGR01509">
    <property type="entry name" value="HAD-SF-IA-v3"/>
    <property type="match status" value="1"/>
</dbReference>
<dbReference type="InterPro" id="IPR036412">
    <property type="entry name" value="HAD-like_sf"/>
</dbReference>
<dbReference type="SFLD" id="SFLDG01135">
    <property type="entry name" value="C1.5.6:_HAD__Beta-PGM__Phospha"/>
    <property type="match status" value="1"/>
</dbReference>
<dbReference type="EMBL" id="LS992241">
    <property type="protein sequence ID" value="SYX86102.1"/>
    <property type="molecule type" value="Genomic_DNA"/>
</dbReference>
<dbReference type="PRINTS" id="PR00413">
    <property type="entry name" value="HADHALOGNASE"/>
</dbReference>
<dbReference type="Gene3D" id="3.40.50.1000">
    <property type="entry name" value="HAD superfamily/HAD-like"/>
    <property type="match status" value="1"/>
</dbReference>
<organism evidence="2 3">
    <name type="scientific">Paenibacillus alvei</name>
    <name type="common">Bacillus alvei</name>
    <dbReference type="NCBI Taxonomy" id="44250"/>
    <lineage>
        <taxon>Bacteria</taxon>
        <taxon>Bacillati</taxon>
        <taxon>Bacillota</taxon>
        <taxon>Bacilli</taxon>
        <taxon>Bacillales</taxon>
        <taxon>Paenibacillaceae</taxon>
        <taxon>Paenibacillus</taxon>
    </lineage>
</organism>
<evidence type="ECO:0000313" key="2">
    <source>
        <dbReference type="EMBL" id="SYX86102.1"/>
    </source>
</evidence>
<dbReference type="Pfam" id="PF00293">
    <property type="entry name" value="NUDIX"/>
    <property type="match status" value="1"/>
</dbReference>
<evidence type="ECO:0000313" key="3">
    <source>
        <dbReference type="Proteomes" id="UP000304148"/>
    </source>
</evidence>
<dbReference type="InterPro" id="IPR015797">
    <property type="entry name" value="NUDIX_hydrolase-like_dom_sf"/>
</dbReference>
<dbReference type="InterPro" id="IPR050155">
    <property type="entry name" value="HAD-like_hydrolase_sf"/>
</dbReference>
<dbReference type="SUPFAM" id="SSF55811">
    <property type="entry name" value="Nudix"/>
    <property type="match status" value="1"/>
</dbReference>
<dbReference type="SFLD" id="SFLDS00003">
    <property type="entry name" value="Haloacid_Dehalogenase"/>
    <property type="match status" value="1"/>
</dbReference>
<dbReference type="InterPro" id="IPR006439">
    <property type="entry name" value="HAD-SF_hydro_IA"/>
</dbReference>
<dbReference type="InterPro" id="IPR023214">
    <property type="entry name" value="HAD_sf"/>
</dbReference>
<dbReference type="InterPro" id="IPR000086">
    <property type="entry name" value="NUDIX_hydrolase_dom"/>
</dbReference>
<proteinExistence type="predicted"/>
<dbReference type="GO" id="GO:0008967">
    <property type="term" value="F:phosphoglycolate phosphatase activity"/>
    <property type="evidence" value="ECO:0007669"/>
    <property type="project" value="TreeGrafter"/>
</dbReference>
<feature type="domain" description="Nudix hydrolase" evidence="1">
    <location>
        <begin position="285"/>
        <end position="411"/>
    </location>
</feature>
<dbReference type="PROSITE" id="PS51462">
    <property type="entry name" value="NUDIX"/>
    <property type="match status" value="1"/>
</dbReference>
<dbReference type="InterPro" id="IPR059176">
    <property type="entry name" value="UDP-X_N"/>
</dbReference>
<dbReference type="Gene3D" id="3.90.79.10">
    <property type="entry name" value="Nucleoside Triphosphate Pyrophosphohydrolase"/>
    <property type="match status" value="1"/>
</dbReference>
<accession>A0A383RHN9</accession>
<dbReference type="InterPro" id="IPR041492">
    <property type="entry name" value="HAD_2"/>
</dbReference>
<gene>
    <name evidence="2" type="ORF">PBLR_14524</name>
</gene>
<dbReference type="Pfam" id="PF12535">
    <property type="entry name" value="Nudix_N"/>
    <property type="match status" value="1"/>
</dbReference>
<dbReference type="PANTHER" id="PTHR43434">
    <property type="entry name" value="PHOSPHOGLYCOLATE PHOSPHATASE"/>
    <property type="match status" value="1"/>
</dbReference>
<name>A0A383RHN9_PAEAL</name>
<dbReference type="Pfam" id="PF13419">
    <property type="entry name" value="HAD_2"/>
    <property type="match status" value="1"/>
</dbReference>
<dbReference type="PANTHER" id="PTHR43434:SF1">
    <property type="entry name" value="PHOSPHOGLYCOLATE PHOSPHATASE"/>
    <property type="match status" value="1"/>
</dbReference>
<dbReference type="SFLD" id="SFLDG01129">
    <property type="entry name" value="C1.5:_HAD__Beta-PGM__Phosphata"/>
    <property type="match status" value="1"/>
</dbReference>